<gene>
    <name evidence="1" type="ORF">Q664_45695</name>
</gene>
<organism evidence="1 2">
    <name type="scientific">Archangium violaceum Cb vi76</name>
    <dbReference type="NCBI Taxonomy" id="1406225"/>
    <lineage>
        <taxon>Bacteria</taxon>
        <taxon>Pseudomonadati</taxon>
        <taxon>Myxococcota</taxon>
        <taxon>Myxococcia</taxon>
        <taxon>Myxococcales</taxon>
        <taxon>Cystobacterineae</taxon>
        <taxon>Archangiaceae</taxon>
        <taxon>Archangium</taxon>
    </lineage>
</organism>
<dbReference type="Proteomes" id="UP000028547">
    <property type="component" value="Unassembled WGS sequence"/>
</dbReference>
<evidence type="ECO:0000313" key="2">
    <source>
        <dbReference type="Proteomes" id="UP000028547"/>
    </source>
</evidence>
<sequence length="550" mass="61486">MERTFDERLTVLLTLTIGGKSHKIVAGNIKRFALDLWSWGLEGEVEFLLTDNQARGGKEKDALLADFLKPDLVEVSLEVKAVLAEASSRPSYTSLKVKGFVSDKTLVEEVIPTQGASDVILHRRYGIRFQDAARLLWRQHYPCALYTSKTVQDVLDAHKGDKISLAYDWSAGLGTTHPILFVGLDPAAPASFYDWVLWYVHGHAGVFTYDYATQGYKFAGAKDASGTPLELEKDNLAGLEMVFPEIIRHDVTVLNATAESPQTQPVTQKQAVAGIRQDVLLCTPISDDVQARVELETGRLKWRGPEMDLVWRSFPEKAFAPGALVKLPSNEAWGAAGVAKDQVLRVRELHLSGEVLDEQGSEEVYNDPDALFSFSMSTRLEPKDEPHVDLPAWQPPAWPRYVEGFIVSEQGADKDETWQAYTDSKTSLDGYKVKIPLFADQIIPAPFNPNLLPGHFYFPAYKGERVLVGLDFQRAWIKRFLDWRTGARMPQDGQGVQLLVGKTPENGTAIKHFYTDDKPVLLMQRTSAKDTQKIQLDEGTLLIQVKEEKS</sequence>
<evidence type="ECO:0000313" key="1">
    <source>
        <dbReference type="EMBL" id="KFA87774.1"/>
    </source>
</evidence>
<comment type="caution">
    <text evidence="1">The sequence shown here is derived from an EMBL/GenBank/DDBJ whole genome shotgun (WGS) entry which is preliminary data.</text>
</comment>
<dbReference type="EMBL" id="JPMI01000340">
    <property type="protein sequence ID" value="KFA87774.1"/>
    <property type="molecule type" value="Genomic_DNA"/>
</dbReference>
<dbReference type="AlphaFoldDB" id="A0A084SH39"/>
<name>A0A084SH39_9BACT</name>
<protein>
    <submittedName>
        <fullName evidence="1">Uncharacterized protein</fullName>
    </submittedName>
</protein>
<proteinExistence type="predicted"/>
<reference evidence="1 2" key="1">
    <citation type="submission" date="2014-07" db="EMBL/GenBank/DDBJ databases">
        <title>Draft Genome Sequence of Gephyronic Acid Producer, Cystobacter violaceus Strain Cb vi76.</title>
        <authorList>
            <person name="Stevens D.C."/>
            <person name="Young J."/>
            <person name="Carmichael R."/>
            <person name="Tan J."/>
            <person name="Taylor R.E."/>
        </authorList>
    </citation>
    <scope>NUCLEOTIDE SEQUENCE [LARGE SCALE GENOMIC DNA]</scope>
    <source>
        <strain evidence="1 2">Cb vi76</strain>
    </source>
</reference>
<accession>A0A084SH39</accession>